<evidence type="ECO:0000256" key="5">
    <source>
        <dbReference type="ARBA" id="ARBA00022840"/>
    </source>
</evidence>
<comment type="similarity">
    <text evidence="1">Belongs to the class-II aminoacyl-tRNA synthetase family.</text>
</comment>
<dbReference type="PROSITE" id="PS50862">
    <property type="entry name" value="AA_TRNA_LIGASE_II"/>
    <property type="match status" value="1"/>
</dbReference>
<keyword evidence="6" id="KW-0648">Protein biosynthesis</keyword>
<dbReference type="AlphaFoldDB" id="A0AAD9PKX5"/>
<evidence type="ECO:0000256" key="3">
    <source>
        <dbReference type="ARBA" id="ARBA00022598"/>
    </source>
</evidence>
<dbReference type="SUPFAM" id="SSF50249">
    <property type="entry name" value="Nucleic acid-binding proteins"/>
    <property type="match status" value="1"/>
</dbReference>
<evidence type="ECO:0000256" key="4">
    <source>
        <dbReference type="ARBA" id="ARBA00022741"/>
    </source>
</evidence>
<evidence type="ECO:0000313" key="9">
    <source>
        <dbReference type="EMBL" id="KAK2196747.1"/>
    </source>
</evidence>
<dbReference type="GeneID" id="94336294"/>
<keyword evidence="5" id="KW-0067">ATP-binding</keyword>
<dbReference type="Gene3D" id="2.40.50.140">
    <property type="entry name" value="Nucleic acid-binding proteins"/>
    <property type="match status" value="1"/>
</dbReference>
<keyword evidence="4" id="KW-0547">Nucleotide-binding</keyword>
<accession>A0AAD9PKX5</accession>
<dbReference type="Proteomes" id="UP001214638">
    <property type="component" value="Unassembled WGS sequence"/>
</dbReference>
<keyword evidence="3" id="KW-0436">Ligase</keyword>
<dbReference type="GO" id="GO:0005524">
    <property type="term" value="F:ATP binding"/>
    <property type="evidence" value="ECO:0007669"/>
    <property type="project" value="UniProtKB-KW"/>
</dbReference>
<dbReference type="PRINTS" id="PR01042">
    <property type="entry name" value="TRNASYNTHASP"/>
</dbReference>
<evidence type="ECO:0000256" key="2">
    <source>
        <dbReference type="ARBA" id="ARBA00012816"/>
    </source>
</evidence>
<dbReference type="Gene3D" id="3.30.930.10">
    <property type="entry name" value="Bira Bifunctional Protein, Domain 2"/>
    <property type="match status" value="1"/>
</dbReference>
<evidence type="ECO:0000256" key="1">
    <source>
        <dbReference type="ARBA" id="ARBA00008226"/>
    </source>
</evidence>
<dbReference type="SUPFAM" id="SSF55681">
    <property type="entry name" value="Class II aaRS and biotin synthetases"/>
    <property type="match status" value="1"/>
</dbReference>
<organism evidence="9 10">
    <name type="scientific">Babesia duncani</name>
    <dbReference type="NCBI Taxonomy" id="323732"/>
    <lineage>
        <taxon>Eukaryota</taxon>
        <taxon>Sar</taxon>
        <taxon>Alveolata</taxon>
        <taxon>Apicomplexa</taxon>
        <taxon>Aconoidasida</taxon>
        <taxon>Piroplasmida</taxon>
        <taxon>Babesiidae</taxon>
        <taxon>Babesia</taxon>
    </lineage>
</organism>
<dbReference type="Pfam" id="PF00152">
    <property type="entry name" value="tRNA-synt_2"/>
    <property type="match status" value="1"/>
</dbReference>
<dbReference type="GO" id="GO:0003676">
    <property type="term" value="F:nucleic acid binding"/>
    <property type="evidence" value="ECO:0007669"/>
    <property type="project" value="InterPro"/>
</dbReference>
<comment type="caution">
    <text evidence="9">The sequence shown here is derived from an EMBL/GenBank/DDBJ whole genome shotgun (WGS) entry which is preliminary data.</text>
</comment>
<evidence type="ECO:0000256" key="7">
    <source>
        <dbReference type="ARBA" id="ARBA00023146"/>
    </source>
</evidence>
<name>A0AAD9PKX5_9APIC</name>
<dbReference type="InterPro" id="IPR012340">
    <property type="entry name" value="NA-bd_OB-fold"/>
</dbReference>
<evidence type="ECO:0000256" key="6">
    <source>
        <dbReference type="ARBA" id="ARBA00022917"/>
    </source>
</evidence>
<dbReference type="InterPro" id="IPR004364">
    <property type="entry name" value="Aa-tRNA-synt_II"/>
</dbReference>
<keyword evidence="10" id="KW-1185">Reference proteome</keyword>
<dbReference type="InterPro" id="IPR004522">
    <property type="entry name" value="Asn-tRNA-ligase"/>
</dbReference>
<dbReference type="RefSeq" id="XP_067803589.1">
    <property type="nucleotide sequence ID" value="XM_067947025.1"/>
</dbReference>
<dbReference type="PANTHER" id="PTHR22594:SF34">
    <property type="entry name" value="ASPARAGINE--TRNA LIGASE, MITOCHONDRIAL-RELATED"/>
    <property type="match status" value="1"/>
</dbReference>
<dbReference type="Pfam" id="PF01336">
    <property type="entry name" value="tRNA_anti-codon"/>
    <property type="match status" value="1"/>
</dbReference>
<dbReference type="EMBL" id="JALLKP010000002">
    <property type="protein sequence ID" value="KAK2196747.1"/>
    <property type="molecule type" value="Genomic_DNA"/>
</dbReference>
<evidence type="ECO:0000313" key="10">
    <source>
        <dbReference type="Proteomes" id="UP001214638"/>
    </source>
</evidence>
<dbReference type="GO" id="GO:0004816">
    <property type="term" value="F:asparagine-tRNA ligase activity"/>
    <property type="evidence" value="ECO:0007669"/>
    <property type="project" value="UniProtKB-EC"/>
</dbReference>
<dbReference type="InterPro" id="IPR002312">
    <property type="entry name" value="Asp/Asn-tRNA-synth_IIb"/>
</dbReference>
<proteinExistence type="inferred from homology"/>
<feature type="domain" description="Aminoacyl-transfer RNA synthetases class-II family profile" evidence="8">
    <location>
        <begin position="341"/>
        <end position="573"/>
    </location>
</feature>
<dbReference type="PANTHER" id="PTHR22594">
    <property type="entry name" value="ASPARTYL/LYSYL-TRNA SYNTHETASE"/>
    <property type="match status" value="1"/>
</dbReference>
<dbReference type="GO" id="GO:0005739">
    <property type="term" value="C:mitochondrion"/>
    <property type="evidence" value="ECO:0007669"/>
    <property type="project" value="TreeGrafter"/>
</dbReference>
<dbReference type="NCBIfam" id="TIGR00457">
    <property type="entry name" value="asnS"/>
    <property type="match status" value="1"/>
</dbReference>
<dbReference type="InterPro" id="IPR006195">
    <property type="entry name" value="aa-tRNA-synth_II"/>
</dbReference>
<dbReference type="GO" id="GO:0006421">
    <property type="term" value="P:asparaginyl-tRNA aminoacylation"/>
    <property type="evidence" value="ECO:0007669"/>
    <property type="project" value="InterPro"/>
</dbReference>
<dbReference type="KEGG" id="bdw:94336294"/>
<gene>
    <name evidence="9" type="ORF">BdWA1_001996</name>
</gene>
<sequence>MNRRVIGFVEGIFKNGRKFAIRAHVPNTSPFVCCRHGTSAANNSKSGDCCTSQFPSVSPNDVDALNLPRSIITSLLQLVGTQGHEGEATQSDGTIDGAKALEGLKLPMHVKLVGWVQNIRRIQNGDVLFLDVNDGSCNANIQVVVGKDMPNFNEIASLERGDAICTIGSLETRRGKPTDKAHANVDLYIDNANAGHELIVYKNGPREGFNPVIPSHKYTLEHLRLYPHLRARIKTLASIFRIRGRLLEFSHEFFKERKFTCTTTPLMTAVNCENMGDLFRVGASSILHVQVLPEQSADEACSDITRDASANGNSTNLSNATYLSVSGQLELEALCCAMGNVWKLGPSFRADRSDTPRHLAEFWMLEVEAINASLEDLIHLVQEYIRGCSRALLKDSMDDIEYLTNNLDEGCKSRLERLACCNVKIVTYSELVQILNNLVDKEGYSHPPINWGEALLAAHERSTIQYYEDSFVAVTHYPKAGAPFYMRMANDDTVENVDILAPRVFEIAGGSLREERYDILMQRMNECNVTGQEYQRYLDLRRFGNVPHGGFGIGFDRLVMLLTGAQNIRDVVPYFKIRARAGVN</sequence>
<dbReference type="InterPro" id="IPR004365">
    <property type="entry name" value="NA-bd_OB_tRNA"/>
</dbReference>
<keyword evidence="7" id="KW-0030">Aminoacyl-tRNA synthetase</keyword>
<evidence type="ECO:0000259" key="8">
    <source>
        <dbReference type="PROSITE" id="PS50862"/>
    </source>
</evidence>
<reference evidence="9" key="1">
    <citation type="journal article" date="2023" name="Nat. Microbiol.">
        <title>Babesia duncani multi-omics identifies virulence factors and drug targets.</title>
        <authorList>
            <person name="Singh P."/>
            <person name="Lonardi S."/>
            <person name="Liang Q."/>
            <person name="Vydyam P."/>
            <person name="Khabirova E."/>
            <person name="Fang T."/>
            <person name="Gihaz S."/>
            <person name="Thekkiniath J."/>
            <person name="Munshi M."/>
            <person name="Abel S."/>
            <person name="Ciampossin L."/>
            <person name="Batugedara G."/>
            <person name="Gupta M."/>
            <person name="Lu X.M."/>
            <person name="Lenz T."/>
            <person name="Chakravarty S."/>
            <person name="Cornillot E."/>
            <person name="Hu Y."/>
            <person name="Ma W."/>
            <person name="Gonzalez L.M."/>
            <person name="Sanchez S."/>
            <person name="Estrada K."/>
            <person name="Sanchez-Flores A."/>
            <person name="Montero E."/>
            <person name="Harb O.S."/>
            <person name="Le Roch K.G."/>
            <person name="Mamoun C.B."/>
        </authorList>
    </citation>
    <scope>NUCLEOTIDE SEQUENCE</scope>
    <source>
        <strain evidence="9">WA1</strain>
    </source>
</reference>
<protein>
    <recommendedName>
        <fullName evidence="2">asparagine--tRNA ligase</fullName>
        <ecNumber evidence="2">6.1.1.22</ecNumber>
    </recommendedName>
</protein>
<dbReference type="InterPro" id="IPR045864">
    <property type="entry name" value="aa-tRNA-synth_II/BPL/LPL"/>
</dbReference>
<dbReference type="EC" id="6.1.1.22" evidence="2"/>